<comment type="similarity">
    <text evidence="2">Belongs to the class-V pyridoxal-phosphate-dependent aminotransferase family. NifS/IscS subfamily.</text>
</comment>
<dbReference type="InterPro" id="IPR016454">
    <property type="entry name" value="Cysteine_dSase"/>
</dbReference>
<dbReference type="EC" id="2.8.1.7" evidence="3"/>
<evidence type="ECO:0000256" key="10">
    <source>
        <dbReference type="ARBA" id="ARBA00050776"/>
    </source>
</evidence>
<dbReference type="AlphaFoldDB" id="A0A1T5BYV2"/>
<dbReference type="RefSeq" id="WP_082213296.1">
    <property type="nucleotide sequence ID" value="NZ_FUZA01000001.1"/>
</dbReference>
<comment type="catalytic activity">
    <reaction evidence="10">
        <text>(sulfur carrier)-H + L-cysteine = (sulfur carrier)-SH + L-alanine</text>
        <dbReference type="Rhea" id="RHEA:43892"/>
        <dbReference type="Rhea" id="RHEA-COMP:14737"/>
        <dbReference type="Rhea" id="RHEA-COMP:14739"/>
        <dbReference type="ChEBI" id="CHEBI:29917"/>
        <dbReference type="ChEBI" id="CHEBI:35235"/>
        <dbReference type="ChEBI" id="CHEBI:57972"/>
        <dbReference type="ChEBI" id="CHEBI:64428"/>
        <dbReference type="EC" id="2.8.1.7"/>
    </reaction>
</comment>
<dbReference type="GO" id="GO:0031071">
    <property type="term" value="F:cysteine desulfurase activity"/>
    <property type="evidence" value="ECO:0007669"/>
    <property type="project" value="UniProtKB-EC"/>
</dbReference>
<evidence type="ECO:0000256" key="5">
    <source>
        <dbReference type="ARBA" id="ARBA00022714"/>
    </source>
</evidence>
<dbReference type="Gene3D" id="3.90.1150.10">
    <property type="entry name" value="Aspartate Aminotransferase, domain 1"/>
    <property type="match status" value="1"/>
</dbReference>
<dbReference type="PANTHER" id="PTHR11601:SF34">
    <property type="entry name" value="CYSTEINE DESULFURASE"/>
    <property type="match status" value="1"/>
</dbReference>
<dbReference type="OrthoDB" id="9804366at2"/>
<dbReference type="FunFam" id="3.40.640.10:FF:000003">
    <property type="entry name" value="Cysteine desulfurase IscS"/>
    <property type="match status" value="1"/>
</dbReference>
<dbReference type="GO" id="GO:0051537">
    <property type="term" value="F:2 iron, 2 sulfur cluster binding"/>
    <property type="evidence" value="ECO:0007669"/>
    <property type="project" value="UniProtKB-KW"/>
</dbReference>
<gene>
    <name evidence="13" type="ORF">SAMN05660293_00750</name>
</gene>
<dbReference type="InterPro" id="IPR020578">
    <property type="entry name" value="Aminotrans_V_PyrdxlP_BS"/>
</dbReference>
<reference evidence="14" key="1">
    <citation type="submission" date="2017-02" db="EMBL/GenBank/DDBJ databases">
        <authorList>
            <person name="Varghese N."/>
            <person name="Submissions S."/>
        </authorList>
    </citation>
    <scope>NUCLEOTIDE SEQUENCE [LARGE SCALE GENOMIC DNA]</scope>
    <source>
        <strain evidence="14">DSM 22270</strain>
    </source>
</reference>
<dbReference type="GO" id="GO:0046872">
    <property type="term" value="F:metal ion binding"/>
    <property type="evidence" value="ECO:0007669"/>
    <property type="project" value="UniProtKB-KW"/>
</dbReference>
<dbReference type="InterPro" id="IPR000192">
    <property type="entry name" value="Aminotrans_V_dom"/>
</dbReference>
<evidence type="ECO:0000256" key="2">
    <source>
        <dbReference type="ARBA" id="ARBA00006490"/>
    </source>
</evidence>
<dbReference type="PANTHER" id="PTHR11601">
    <property type="entry name" value="CYSTEINE DESULFURYLASE FAMILY MEMBER"/>
    <property type="match status" value="1"/>
</dbReference>
<evidence type="ECO:0000313" key="13">
    <source>
        <dbReference type="EMBL" id="SKB52528.1"/>
    </source>
</evidence>
<evidence type="ECO:0000256" key="9">
    <source>
        <dbReference type="ARBA" id="ARBA00023014"/>
    </source>
</evidence>
<dbReference type="SUPFAM" id="SSF53383">
    <property type="entry name" value="PLP-dependent transferases"/>
    <property type="match status" value="1"/>
</dbReference>
<feature type="domain" description="Aminotransferase class V" evidence="12">
    <location>
        <begin position="7"/>
        <end position="369"/>
    </location>
</feature>
<dbReference type="Proteomes" id="UP000190897">
    <property type="component" value="Unassembled WGS sequence"/>
</dbReference>
<dbReference type="InterPro" id="IPR015421">
    <property type="entry name" value="PyrdxlP-dep_Trfase_major"/>
</dbReference>
<dbReference type="InterPro" id="IPR015424">
    <property type="entry name" value="PyrdxlP-dep_Trfase"/>
</dbReference>
<sequence>MNLKLPVYLDNNATTPMDPMVLEEMLPYFSDKFGNAASRTHSYGWEAEEAVDMARENIASLIGAHPQEIVFTSGATEAVNLAIKGLWENNREEKGHIITVITEHKAVLDTCKHIENLGGSVTYLPVESNGLIDLKALQQAITPDTFLIAVMYANNETGVVQPIKEISDIAKANSILFLTDATQAVGKIPVNVQADGIDLLTFSAHKLYGPKGVGALYVRKKNPAVMLTAQIDGGGHERNMRSGTLNVPGIVAFGKACEICAQKIASEGERLSALRDSFEKQLLELHHIDINAGNAPRLPHATNISFHDIDGEKMIFEAASDIAFSRSSACTSATLEPSYVLKAMGLSNELIHNTFRFSFGRFSTEQQVDHAVKVISKIVKEHRSERNHGHHKVV</sequence>
<keyword evidence="5" id="KW-0001">2Fe-2S</keyword>
<evidence type="ECO:0000256" key="4">
    <source>
        <dbReference type="ARBA" id="ARBA00022679"/>
    </source>
</evidence>
<dbReference type="PROSITE" id="PS00595">
    <property type="entry name" value="AA_TRANSFER_CLASS_5"/>
    <property type="match status" value="1"/>
</dbReference>
<dbReference type="NCBIfam" id="NF002806">
    <property type="entry name" value="PRK02948.1"/>
    <property type="match status" value="1"/>
</dbReference>
<dbReference type="EMBL" id="FUZA01000001">
    <property type="protein sequence ID" value="SKB52528.1"/>
    <property type="molecule type" value="Genomic_DNA"/>
</dbReference>
<evidence type="ECO:0000256" key="8">
    <source>
        <dbReference type="ARBA" id="ARBA00023004"/>
    </source>
</evidence>
<evidence type="ECO:0000259" key="12">
    <source>
        <dbReference type="Pfam" id="PF00266"/>
    </source>
</evidence>
<keyword evidence="4" id="KW-0808">Transferase</keyword>
<evidence type="ECO:0000256" key="1">
    <source>
        <dbReference type="ARBA" id="ARBA00001933"/>
    </source>
</evidence>
<proteinExistence type="inferred from homology"/>
<comment type="cofactor">
    <cofactor evidence="1 11">
        <name>pyridoxal 5'-phosphate</name>
        <dbReference type="ChEBI" id="CHEBI:597326"/>
    </cofactor>
</comment>
<evidence type="ECO:0000256" key="6">
    <source>
        <dbReference type="ARBA" id="ARBA00022723"/>
    </source>
</evidence>
<keyword evidence="14" id="KW-1185">Reference proteome</keyword>
<keyword evidence="7" id="KW-0663">Pyridoxal phosphate</keyword>
<evidence type="ECO:0000313" key="14">
    <source>
        <dbReference type="Proteomes" id="UP000190897"/>
    </source>
</evidence>
<dbReference type="Gene3D" id="3.40.640.10">
    <property type="entry name" value="Type I PLP-dependent aspartate aminotransferase-like (Major domain)"/>
    <property type="match status" value="1"/>
</dbReference>
<protein>
    <recommendedName>
        <fullName evidence="3">cysteine desulfurase</fullName>
        <ecNumber evidence="3">2.8.1.7</ecNumber>
    </recommendedName>
</protein>
<keyword evidence="6" id="KW-0479">Metal-binding</keyword>
<keyword evidence="8" id="KW-0408">Iron</keyword>
<dbReference type="Gene3D" id="1.10.260.50">
    <property type="match status" value="1"/>
</dbReference>
<organism evidence="13 14">
    <name type="scientific">Dyadobacter psychrophilus</name>
    <dbReference type="NCBI Taxonomy" id="651661"/>
    <lineage>
        <taxon>Bacteria</taxon>
        <taxon>Pseudomonadati</taxon>
        <taxon>Bacteroidota</taxon>
        <taxon>Cytophagia</taxon>
        <taxon>Cytophagales</taxon>
        <taxon>Spirosomataceae</taxon>
        <taxon>Dyadobacter</taxon>
    </lineage>
</organism>
<dbReference type="InterPro" id="IPR015422">
    <property type="entry name" value="PyrdxlP-dep_Trfase_small"/>
</dbReference>
<name>A0A1T5BYV2_9BACT</name>
<evidence type="ECO:0000256" key="7">
    <source>
        <dbReference type="ARBA" id="ARBA00022898"/>
    </source>
</evidence>
<evidence type="ECO:0000256" key="3">
    <source>
        <dbReference type="ARBA" id="ARBA00012239"/>
    </source>
</evidence>
<dbReference type="Pfam" id="PF00266">
    <property type="entry name" value="Aminotran_5"/>
    <property type="match status" value="1"/>
</dbReference>
<dbReference type="STRING" id="651661.SAMN05660293_00750"/>
<keyword evidence="9" id="KW-0411">Iron-sulfur</keyword>
<dbReference type="PIRSF" id="PIRSF005572">
    <property type="entry name" value="NifS"/>
    <property type="match status" value="1"/>
</dbReference>
<accession>A0A1T5BYV2</accession>
<evidence type="ECO:0000256" key="11">
    <source>
        <dbReference type="RuleBase" id="RU004504"/>
    </source>
</evidence>